<keyword evidence="6" id="KW-1185">Reference proteome</keyword>
<reference evidence="5 6" key="1">
    <citation type="journal article" date="2013" name="ISME J.">
        <title>By their genes ye shall know them: genomic signatures of predatory bacteria.</title>
        <authorList>
            <person name="Pasternak Z."/>
            <person name="Pietrokovski S."/>
            <person name="Rotem O."/>
            <person name="Gophna U."/>
            <person name="Lurie-Weinberger M.N."/>
            <person name="Jurkevitch E."/>
        </authorList>
    </citation>
    <scope>NUCLEOTIDE SEQUENCE [LARGE SCALE GENOMIC DNA]</scope>
    <source>
        <strain evidence="5 6">JSS</strain>
    </source>
</reference>
<comment type="function">
    <text evidence="3">Required for maturation of 30S ribosomal subunits.</text>
</comment>
<proteinExistence type="inferred from homology"/>
<dbReference type="InterPro" id="IPR003728">
    <property type="entry name" value="Ribosome_maturation_RimP"/>
</dbReference>
<dbReference type="InterPro" id="IPR035956">
    <property type="entry name" value="RimP_N_sf"/>
</dbReference>
<dbReference type="CDD" id="cd01734">
    <property type="entry name" value="YlxS_C"/>
    <property type="match status" value="1"/>
</dbReference>
<dbReference type="RefSeq" id="WP_015470260.1">
    <property type="nucleotide sequence ID" value="NC_020813.1"/>
</dbReference>
<organism evidence="5 6">
    <name type="scientific">Pseudobdellovibrio exovorus JSS</name>
    <dbReference type="NCBI Taxonomy" id="1184267"/>
    <lineage>
        <taxon>Bacteria</taxon>
        <taxon>Pseudomonadati</taxon>
        <taxon>Bdellovibrionota</taxon>
        <taxon>Bdellovibrionia</taxon>
        <taxon>Bdellovibrionales</taxon>
        <taxon>Pseudobdellovibrionaceae</taxon>
        <taxon>Pseudobdellovibrio</taxon>
    </lineage>
</organism>
<gene>
    <name evidence="3" type="primary">rimP</name>
    <name evidence="5" type="ORF">A11Q_1554</name>
</gene>
<dbReference type="PANTHER" id="PTHR33867:SF1">
    <property type="entry name" value="RIBOSOME MATURATION FACTOR RIMP"/>
    <property type="match status" value="1"/>
</dbReference>
<dbReference type="InterPro" id="IPR028998">
    <property type="entry name" value="RimP_C"/>
</dbReference>
<evidence type="ECO:0000313" key="5">
    <source>
        <dbReference type="EMBL" id="AGH95770.1"/>
    </source>
</evidence>
<dbReference type="InterPro" id="IPR036847">
    <property type="entry name" value="RimP_C_sf"/>
</dbReference>
<dbReference type="Gene3D" id="3.30.300.70">
    <property type="entry name" value="RimP-like superfamily, N-terminal"/>
    <property type="match status" value="1"/>
</dbReference>
<dbReference type="Pfam" id="PF02576">
    <property type="entry name" value="RimP_N"/>
    <property type="match status" value="1"/>
</dbReference>
<comment type="similarity">
    <text evidence="3">Belongs to the RimP family.</text>
</comment>
<evidence type="ECO:0000259" key="4">
    <source>
        <dbReference type="Pfam" id="PF02576"/>
    </source>
</evidence>
<dbReference type="AlphaFoldDB" id="M4VBA8"/>
<dbReference type="SUPFAM" id="SSF74942">
    <property type="entry name" value="YhbC-like, C-terminal domain"/>
    <property type="match status" value="1"/>
</dbReference>
<evidence type="ECO:0000313" key="6">
    <source>
        <dbReference type="Proteomes" id="UP000012040"/>
    </source>
</evidence>
<dbReference type="STRING" id="1184267.A11Q_1554"/>
<dbReference type="HOGENOM" id="CLU_070525_2_2_7"/>
<accession>M4VBA8</accession>
<dbReference type="PATRIC" id="fig|1184267.3.peg.1571"/>
<evidence type="ECO:0000256" key="1">
    <source>
        <dbReference type="ARBA" id="ARBA00022490"/>
    </source>
</evidence>
<protein>
    <recommendedName>
        <fullName evidence="3">Ribosome maturation factor RimP</fullName>
    </recommendedName>
</protein>
<dbReference type="PANTHER" id="PTHR33867">
    <property type="entry name" value="RIBOSOME MATURATION FACTOR RIMP"/>
    <property type="match status" value="1"/>
</dbReference>
<dbReference type="HAMAP" id="MF_01077">
    <property type="entry name" value="RimP"/>
    <property type="match status" value="1"/>
</dbReference>
<dbReference type="InterPro" id="IPR028989">
    <property type="entry name" value="RimP_N"/>
</dbReference>
<keyword evidence="2 3" id="KW-0690">Ribosome biogenesis</keyword>
<comment type="subcellular location">
    <subcellularLocation>
        <location evidence="3">Cytoplasm</location>
    </subcellularLocation>
</comment>
<dbReference type="GO" id="GO:0005829">
    <property type="term" value="C:cytosol"/>
    <property type="evidence" value="ECO:0007669"/>
    <property type="project" value="TreeGrafter"/>
</dbReference>
<dbReference type="FunFam" id="3.30.300.70:FF:000001">
    <property type="entry name" value="Ribosome maturation factor RimP"/>
    <property type="match status" value="1"/>
</dbReference>
<dbReference type="Proteomes" id="UP000012040">
    <property type="component" value="Chromosome"/>
</dbReference>
<evidence type="ECO:0000256" key="3">
    <source>
        <dbReference type="HAMAP-Rule" id="MF_01077"/>
    </source>
</evidence>
<dbReference type="eggNOG" id="COG0779">
    <property type="taxonomic scope" value="Bacteria"/>
</dbReference>
<name>M4VBA8_9BACT</name>
<dbReference type="GO" id="GO:0000028">
    <property type="term" value="P:ribosomal small subunit assembly"/>
    <property type="evidence" value="ECO:0007669"/>
    <property type="project" value="TreeGrafter"/>
</dbReference>
<dbReference type="KEGG" id="bex:A11Q_1554"/>
<keyword evidence="1 3" id="KW-0963">Cytoplasm</keyword>
<dbReference type="SUPFAM" id="SSF75420">
    <property type="entry name" value="YhbC-like, N-terminal domain"/>
    <property type="match status" value="1"/>
</dbReference>
<dbReference type="GO" id="GO:0006412">
    <property type="term" value="P:translation"/>
    <property type="evidence" value="ECO:0007669"/>
    <property type="project" value="TreeGrafter"/>
</dbReference>
<sequence length="170" mass="18970">MDSWLTKVEQIAQEIAEREGCVLYDIEHTGAGRGRILRVFIDKEGGVGIEDCSNVSKGLNLRLDVEDVVPGDMYNLEVSTPGLDRHLKKVWHFEKVAGKKVFVQLSKSLGSLGATEDKGMLSMKKFEDVLTGVEGSDLMFDIRGHKIKVPFSAVEKAKLVFEYKTNPKKK</sequence>
<dbReference type="EMBL" id="CP003537">
    <property type="protein sequence ID" value="AGH95770.1"/>
    <property type="molecule type" value="Genomic_DNA"/>
</dbReference>
<evidence type="ECO:0000256" key="2">
    <source>
        <dbReference type="ARBA" id="ARBA00022517"/>
    </source>
</evidence>
<feature type="domain" description="Ribosome maturation factor RimP N-terminal" evidence="4">
    <location>
        <begin position="12"/>
        <end position="84"/>
    </location>
</feature>